<gene>
    <name evidence="1" type="ORF">CHLRE_05g242850v5</name>
</gene>
<name>A0A2K3DSD9_CHLRE</name>
<dbReference type="GeneID" id="66053457"/>
<reference evidence="1 2" key="1">
    <citation type="journal article" date="2007" name="Science">
        <title>The Chlamydomonas genome reveals the evolution of key animal and plant functions.</title>
        <authorList>
            <person name="Merchant S.S."/>
            <person name="Prochnik S.E."/>
            <person name="Vallon O."/>
            <person name="Harris E.H."/>
            <person name="Karpowicz S.J."/>
            <person name="Witman G.B."/>
            <person name="Terry A."/>
            <person name="Salamov A."/>
            <person name="Fritz-Laylin L.K."/>
            <person name="Marechal-Drouard L."/>
            <person name="Marshall W.F."/>
            <person name="Qu L.H."/>
            <person name="Nelson D.R."/>
            <person name="Sanderfoot A.A."/>
            <person name="Spalding M.H."/>
            <person name="Kapitonov V.V."/>
            <person name="Ren Q."/>
            <person name="Ferris P."/>
            <person name="Lindquist E."/>
            <person name="Shapiro H."/>
            <person name="Lucas S.M."/>
            <person name="Grimwood J."/>
            <person name="Schmutz J."/>
            <person name="Cardol P."/>
            <person name="Cerutti H."/>
            <person name="Chanfreau G."/>
            <person name="Chen C.L."/>
            <person name="Cognat V."/>
            <person name="Croft M.T."/>
            <person name="Dent R."/>
            <person name="Dutcher S."/>
            <person name="Fernandez E."/>
            <person name="Fukuzawa H."/>
            <person name="Gonzalez-Ballester D."/>
            <person name="Gonzalez-Halphen D."/>
            <person name="Hallmann A."/>
            <person name="Hanikenne M."/>
            <person name="Hippler M."/>
            <person name="Inwood W."/>
            <person name="Jabbari K."/>
            <person name="Kalanon M."/>
            <person name="Kuras R."/>
            <person name="Lefebvre P.A."/>
            <person name="Lemaire S.D."/>
            <person name="Lobanov A.V."/>
            <person name="Lohr M."/>
            <person name="Manuell A."/>
            <person name="Meier I."/>
            <person name="Mets L."/>
            <person name="Mittag M."/>
            <person name="Mittelmeier T."/>
            <person name="Moroney J.V."/>
            <person name="Moseley J."/>
            <person name="Napoli C."/>
            <person name="Nedelcu A.M."/>
            <person name="Niyogi K."/>
            <person name="Novoselov S.V."/>
            <person name="Paulsen I.T."/>
            <person name="Pazour G."/>
            <person name="Purton S."/>
            <person name="Ral J.P."/>
            <person name="Riano-Pachon D.M."/>
            <person name="Riekhof W."/>
            <person name="Rymarquis L."/>
            <person name="Schroda M."/>
            <person name="Stern D."/>
            <person name="Umen J."/>
            <person name="Willows R."/>
            <person name="Wilson N."/>
            <person name="Zimmer S.L."/>
            <person name="Allmer J."/>
            <person name="Balk J."/>
            <person name="Bisova K."/>
            <person name="Chen C.J."/>
            <person name="Elias M."/>
            <person name="Gendler K."/>
            <person name="Hauser C."/>
            <person name="Lamb M.R."/>
            <person name="Ledford H."/>
            <person name="Long J.C."/>
            <person name="Minagawa J."/>
            <person name="Page M.D."/>
            <person name="Pan J."/>
            <person name="Pootakham W."/>
            <person name="Roje S."/>
            <person name="Rose A."/>
            <person name="Stahlberg E."/>
            <person name="Terauchi A.M."/>
            <person name="Yang P."/>
            <person name="Ball S."/>
            <person name="Bowler C."/>
            <person name="Dieckmann C.L."/>
            <person name="Gladyshev V.N."/>
            <person name="Green P."/>
            <person name="Jorgensen R."/>
            <person name="Mayfield S."/>
            <person name="Mueller-Roeber B."/>
            <person name="Rajamani S."/>
            <person name="Sayre R.T."/>
            <person name="Brokstein P."/>
            <person name="Dubchak I."/>
            <person name="Goodstein D."/>
            <person name="Hornick L."/>
            <person name="Huang Y.W."/>
            <person name="Jhaveri J."/>
            <person name="Luo Y."/>
            <person name="Martinez D."/>
            <person name="Ngau W.C."/>
            <person name="Otillar B."/>
            <person name="Poliakov A."/>
            <person name="Porter A."/>
            <person name="Szajkowski L."/>
            <person name="Werner G."/>
            <person name="Zhou K."/>
            <person name="Grigoriev I.V."/>
            <person name="Rokhsar D.S."/>
            <person name="Grossman A.R."/>
        </authorList>
    </citation>
    <scope>NUCLEOTIDE SEQUENCE [LARGE SCALE GENOMIC DNA]</scope>
    <source>
        <strain evidence="2">CC-503</strain>
    </source>
</reference>
<evidence type="ECO:0000313" key="1">
    <source>
        <dbReference type="EMBL" id="PNW83450.1"/>
    </source>
</evidence>
<protein>
    <submittedName>
        <fullName evidence="1">Uncharacterized protein</fullName>
    </submittedName>
</protein>
<accession>A0A2K3DSD9</accession>
<organism evidence="1 2">
    <name type="scientific">Chlamydomonas reinhardtii</name>
    <name type="common">Chlamydomonas smithii</name>
    <dbReference type="NCBI Taxonomy" id="3055"/>
    <lineage>
        <taxon>Eukaryota</taxon>
        <taxon>Viridiplantae</taxon>
        <taxon>Chlorophyta</taxon>
        <taxon>core chlorophytes</taxon>
        <taxon>Chlorophyceae</taxon>
        <taxon>CS clade</taxon>
        <taxon>Chlamydomonadales</taxon>
        <taxon>Chlamydomonadaceae</taxon>
        <taxon>Chlamydomonas</taxon>
    </lineage>
</organism>
<dbReference type="KEGG" id="cre:CHLRE_05g242850v5"/>
<dbReference type="Proteomes" id="UP000006906">
    <property type="component" value="Chromosome 5"/>
</dbReference>
<evidence type="ECO:0000313" key="2">
    <source>
        <dbReference type="Proteomes" id="UP000006906"/>
    </source>
</evidence>
<sequence length="72" mass="8135">MASNNTVCEEFEAYKRMTDENAAQTVLMRAEIEKLKAERTIMTTEDFAQLLRLGLSWLCAPRSSGPAHDKQS</sequence>
<dbReference type="AlphaFoldDB" id="A0A2K3DSD9"/>
<proteinExistence type="predicted"/>
<dbReference type="Gramene" id="PNW83450">
    <property type="protein sequence ID" value="PNW83450"/>
    <property type="gene ID" value="CHLRE_05g242850v5"/>
</dbReference>
<keyword evidence="2" id="KW-1185">Reference proteome</keyword>
<dbReference type="InParanoid" id="A0A2K3DSD9"/>
<dbReference type="RefSeq" id="XP_042924709.1">
    <property type="nucleotide sequence ID" value="XM_043062433.1"/>
</dbReference>
<dbReference type="EMBL" id="CM008966">
    <property type="protein sequence ID" value="PNW83450.1"/>
    <property type="molecule type" value="Genomic_DNA"/>
</dbReference>